<keyword evidence="4" id="KW-0963">Cytoplasm</keyword>
<dbReference type="InterPro" id="IPR039665">
    <property type="entry name" value="PH_APBB1IP"/>
</dbReference>
<protein>
    <recommendedName>
        <fullName evidence="8">Amyloid beta A4 precursor protein-binding family B member 1-interacting protein</fullName>
    </recommendedName>
    <alternativeName>
        <fullName evidence="9">APBB1-interacting protein 1</fullName>
    </alternativeName>
</protein>
<reference evidence="14" key="1">
    <citation type="submission" date="2025-08" db="UniProtKB">
        <authorList>
            <consortium name="RefSeq"/>
        </authorList>
    </citation>
    <scope>IDENTIFICATION</scope>
</reference>
<feature type="region of interest" description="Disordered" evidence="10">
    <location>
        <begin position="80"/>
        <end position="108"/>
    </location>
</feature>
<evidence type="ECO:0000256" key="1">
    <source>
        <dbReference type="ARBA" id="ARBA00004202"/>
    </source>
</evidence>
<dbReference type="SUPFAM" id="SSF54236">
    <property type="entry name" value="Ubiquitin-like"/>
    <property type="match status" value="1"/>
</dbReference>
<dbReference type="RefSeq" id="XP_031419159.1">
    <property type="nucleotide sequence ID" value="XM_031563299.2"/>
</dbReference>
<dbReference type="GO" id="GO:0005829">
    <property type="term" value="C:cytosol"/>
    <property type="evidence" value="ECO:0007669"/>
    <property type="project" value="TreeGrafter"/>
</dbReference>
<dbReference type="AlphaFoldDB" id="A0A6P8F2Z3"/>
<dbReference type="Pfam" id="PF21989">
    <property type="entry name" value="RA_2"/>
    <property type="match status" value="1"/>
</dbReference>
<evidence type="ECO:0000256" key="5">
    <source>
        <dbReference type="ARBA" id="ARBA00023136"/>
    </source>
</evidence>
<comment type="subcellular location">
    <subcellularLocation>
        <location evidence="1">Cell membrane</location>
        <topology evidence="1">Peripheral membrane protein</topology>
    </subcellularLocation>
    <subcellularLocation>
        <location evidence="2">Cytoplasm</location>
        <location evidence="2">Cytoskeleton</location>
    </subcellularLocation>
</comment>
<feature type="compositionally biased region" description="Polar residues" evidence="10">
    <location>
        <begin position="426"/>
        <end position="439"/>
    </location>
</feature>
<feature type="domain" description="PH" evidence="11">
    <location>
        <begin position="274"/>
        <end position="383"/>
    </location>
</feature>
<evidence type="ECO:0000313" key="13">
    <source>
        <dbReference type="Proteomes" id="UP000515152"/>
    </source>
</evidence>
<evidence type="ECO:0000256" key="9">
    <source>
        <dbReference type="ARBA" id="ARBA00042746"/>
    </source>
</evidence>
<evidence type="ECO:0000259" key="11">
    <source>
        <dbReference type="PROSITE" id="PS50003"/>
    </source>
</evidence>
<dbReference type="KEGG" id="char:105891310"/>
<dbReference type="PANTHER" id="PTHR11243:SF14">
    <property type="entry name" value="AMYLOID BETA A4 PRECURSOR PROTEIN-BINDING FAMILY B MEMBER 1-INTERACTING PROTEIN"/>
    <property type="match status" value="1"/>
</dbReference>
<dbReference type="CDD" id="cd01259">
    <property type="entry name" value="PH_APBB1IP"/>
    <property type="match status" value="1"/>
</dbReference>
<keyword evidence="13" id="KW-1185">Reference proteome</keyword>
<evidence type="ECO:0000256" key="10">
    <source>
        <dbReference type="SAM" id="MobiDB-lite"/>
    </source>
</evidence>
<evidence type="ECO:0000256" key="6">
    <source>
        <dbReference type="ARBA" id="ARBA00023212"/>
    </source>
</evidence>
<feature type="compositionally biased region" description="Polar residues" evidence="10">
    <location>
        <begin position="446"/>
        <end position="479"/>
    </location>
</feature>
<evidence type="ECO:0000256" key="2">
    <source>
        <dbReference type="ARBA" id="ARBA00004245"/>
    </source>
</evidence>
<dbReference type="PROSITE" id="PS50200">
    <property type="entry name" value="RA"/>
    <property type="match status" value="1"/>
</dbReference>
<dbReference type="GeneID" id="105891310"/>
<sequence>MTEINTLFSELMDEMDLLSQSFEAETAPCQSSSDAEAISSMCFNNLNESLHELEECDLDILVAGLVADLSLAEERLTLRSVSPQPAHTPAPPGGHTSAPPHLALEGPSSQLSLQVPTSALSQIEATAQTKAEKIKLALEKLNEAKMKKLIIKVLLSDGSSKALMVDERQTARDVLDNLFEKTHCDCSVDWSLCETNPHLQIERAFEDHECLVEHLSTWSRDTENQLLFLRRSDKYAVFREPQMFYLWKKDGSKMSEKDKGFLIKESFEGPSASVPDLEGALFLKESVKKTWKRRYFILRASGIYYVQKGKTKLSSDLACFIQLEHVNVYHSQEYKHKYRAPTDFCFVLKHPQIQMESEYVRILCCDDERSLSLWVTSIRIAKYGPQLYRNYQTALQRASVSTPGNSQLTRFTTPSTTVLKVAAQSNGNHAVTPASSQRDSIPPGPDQTQASEHQTRVQGQPGDQQAVTQRETPSPIHQQLDNDLDDDLVEPPPDFVPPSPPGRRSKSNL</sequence>
<comment type="similarity">
    <text evidence="7">Belongs to the MRL family.</text>
</comment>
<proteinExistence type="inferred from homology"/>
<dbReference type="PROSITE" id="PS50003">
    <property type="entry name" value="PH_DOMAIN"/>
    <property type="match status" value="1"/>
</dbReference>
<dbReference type="SUPFAM" id="SSF50729">
    <property type="entry name" value="PH domain-like"/>
    <property type="match status" value="1"/>
</dbReference>
<name>A0A6P8F2Z3_CLUHA</name>
<dbReference type="InterPro" id="IPR039664">
    <property type="entry name" value="GRB/APBB1IP"/>
</dbReference>
<keyword evidence="6" id="KW-0206">Cytoskeleton</keyword>
<evidence type="ECO:0000256" key="3">
    <source>
        <dbReference type="ARBA" id="ARBA00022475"/>
    </source>
</evidence>
<keyword evidence="3" id="KW-1003">Cell membrane</keyword>
<dbReference type="SMART" id="SM00314">
    <property type="entry name" value="RA"/>
    <property type="match status" value="1"/>
</dbReference>
<dbReference type="GO" id="GO:0005856">
    <property type="term" value="C:cytoskeleton"/>
    <property type="evidence" value="ECO:0007669"/>
    <property type="project" value="UniProtKB-SubCell"/>
</dbReference>
<feature type="domain" description="Ras-associating" evidence="12">
    <location>
        <begin position="147"/>
        <end position="234"/>
    </location>
</feature>
<evidence type="ECO:0000256" key="4">
    <source>
        <dbReference type="ARBA" id="ARBA00022490"/>
    </source>
</evidence>
<evidence type="ECO:0000259" key="12">
    <source>
        <dbReference type="PROSITE" id="PS50200"/>
    </source>
</evidence>
<dbReference type="GO" id="GO:0005886">
    <property type="term" value="C:plasma membrane"/>
    <property type="evidence" value="ECO:0007669"/>
    <property type="project" value="UniProtKB-SubCell"/>
</dbReference>
<dbReference type="OrthoDB" id="6235964at2759"/>
<evidence type="ECO:0000256" key="7">
    <source>
        <dbReference type="ARBA" id="ARBA00038382"/>
    </source>
</evidence>
<evidence type="ECO:0000313" key="14">
    <source>
        <dbReference type="RefSeq" id="XP_031419159.1"/>
    </source>
</evidence>
<dbReference type="GO" id="GO:0007165">
    <property type="term" value="P:signal transduction"/>
    <property type="evidence" value="ECO:0007669"/>
    <property type="project" value="InterPro"/>
</dbReference>
<dbReference type="Proteomes" id="UP000515152">
    <property type="component" value="Chromosome 25"/>
</dbReference>
<dbReference type="InterPro" id="IPR001849">
    <property type="entry name" value="PH_domain"/>
</dbReference>
<gene>
    <name evidence="14" type="primary">LOC105891310</name>
</gene>
<keyword evidence="5" id="KW-0472">Membrane</keyword>
<dbReference type="PANTHER" id="PTHR11243">
    <property type="entry name" value="GROWTH FACTOR RECEPTOR-BOUND PROTEIN"/>
    <property type="match status" value="1"/>
</dbReference>
<dbReference type="InterPro" id="IPR000159">
    <property type="entry name" value="RA_dom"/>
</dbReference>
<organism evidence="13 14">
    <name type="scientific">Clupea harengus</name>
    <name type="common">Atlantic herring</name>
    <dbReference type="NCBI Taxonomy" id="7950"/>
    <lineage>
        <taxon>Eukaryota</taxon>
        <taxon>Metazoa</taxon>
        <taxon>Chordata</taxon>
        <taxon>Craniata</taxon>
        <taxon>Vertebrata</taxon>
        <taxon>Euteleostomi</taxon>
        <taxon>Actinopterygii</taxon>
        <taxon>Neopterygii</taxon>
        <taxon>Teleostei</taxon>
        <taxon>Clupei</taxon>
        <taxon>Clupeiformes</taxon>
        <taxon>Clupeoidei</taxon>
        <taxon>Clupeidae</taxon>
        <taxon>Clupea</taxon>
    </lineage>
</organism>
<dbReference type="InterPro" id="IPR029071">
    <property type="entry name" value="Ubiquitin-like_domsf"/>
</dbReference>
<dbReference type="InterPro" id="IPR011993">
    <property type="entry name" value="PH-like_dom_sf"/>
</dbReference>
<feature type="region of interest" description="Disordered" evidence="10">
    <location>
        <begin position="426"/>
        <end position="509"/>
    </location>
</feature>
<feature type="compositionally biased region" description="Pro residues" evidence="10">
    <location>
        <begin position="490"/>
        <end position="501"/>
    </location>
</feature>
<dbReference type="Gene3D" id="2.30.29.30">
    <property type="entry name" value="Pleckstrin-homology domain (PH domain)/Phosphotyrosine-binding domain (PTB)"/>
    <property type="match status" value="1"/>
</dbReference>
<accession>A0A6P8F2Z3</accession>
<dbReference type="Pfam" id="PF00169">
    <property type="entry name" value="PH"/>
    <property type="match status" value="1"/>
</dbReference>
<dbReference type="SMART" id="SM00233">
    <property type="entry name" value="PH"/>
    <property type="match status" value="1"/>
</dbReference>
<evidence type="ECO:0000256" key="8">
    <source>
        <dbReference type="ARBA" id="ARBA00040699"/>
    </source>
</evidence>
<dbReference type="Gene3D" id="3.10.20.90">
    <property type="entry name" value="Phosphatidylinositol 3-kinase Catalytic Subunit, Chain A, domain 1"/>
    <property type="match status" value="1"/>
</dbReference>